<dbReference type="EMBL" id="MG198784">
    <property type="protein sequence ID" value="ATW59104.1"/>
    <property type="molecule type" value="Genomic_DNA"/>
</dbReference>
<proteinExistence type="predicted"/>
<sequence length="175" mass="20623">MGGRQPRPRAVSRTTGGDPYPGHARRPWWLEGRERVSTHDLGVEIGDPWPIISEPKDLQPFTGYEPCPRCGRWDLHWLERANPAPPTVSLVTPQIREVEASVMVWGHRETYRNVHRWDWADPEHDREPDRWLYRLSRADERGFDVIRRCRSTDCQHRWPEGRATVNAVRQHQPKE</sequence>
<dbReference type="Proteomes" id="UP000241392">
    <property type="component" value="Segment"/>
</dbReference>
<organism evidence="2 3">
    <name type="scientific">Gordonia phage Gustav</name>
    <dbReference type="NCBI Taxonomy" id="2047872"/>
    <lineage>
        <taxon>Viruses</taxon>
        <taxon>Duplodnaviria</taxon>
        <taxon>Heunggongvirae</taxon>
        <taxon>Uroviricota</taxon>
        <taxon>Caudoviricetes</taxon>
        <taxon>Gustavvirus</taxon>
        <taxon>Gustavvirus gustav</taxon>
    </lineage>
</organism>
<gene>
    <name evidence="2" type="ORF">PHIRE_GUSTAV_44</name>
</gene>
<accession>A0A2H4PA57</accession>
<evidence type="ECO:0000313" key="2">
    <source>
        <dbReference type="EMBL" id="ATW59104.1"/>
    </source>
</evidence>
<reference evidence="3" key="1">
    <citation type="submission" date="2017-10" db="EMBL/GenBank/DDBJ databases">
        <authorList>
            <person name="Banno H."/>
            <person name="Chua N.-H."/>
        </authorList>
    </citation>
    <scope>NUCLEOTIDE SEQUENCE [LARGE SCALE GENOMIC DNA]</scope>
</reference>
<dbReference type="OrthoDB" id="29114at10239"/>
<protein>
    <submittedName>
        <fullName evidence="2">Uncharacterized protein</fullName>
    </submittedName>
</protein>
<evidence type="ECO:0000256" key="1">
    <source>
        <dbReference type="SAM" id="MobiDB-lite"/>
    </source>
</evidence>
<evidence type="ECO:0000313" key="3">
    <source>
        <dbReference type="Proteomes" id="UP000241392"/>
    </source>
</evidence>
<name>A0A2H4PA57_9CAUD</name>
<keyword evidence="3" id="KW-1185">Reference proteome</keyword>
<feature type="region of interest" description="Disordered" evidence="1">
    <location>
        <begin position="1"/>
        <end position="26"/>
    </location>
</feature>